<keyword evidence="7 8" id="KW-0472">Membrane</keyword>
<sequence length="357" mass="39753">MLKLLNEWYNQHFSNPQAAILALLLILGFGTVLLAGNVLAPVLAAVIIAYLLDGGVDFFRACKTPRFMAVLIVFSVFILVLLVVLLVLAPLMLKQATQFVLEIPGMLSAGQSALALLPKKYPNIISEQFILELLNGLRTQLTLLSQRVLSFSLSSVVDLIAFMVYMVVVPLLVFFFLKDKNIILEWFGAFLPEERGLVTKVWREVNGKITSYVRGKFMEILIVWVVTFITFLIFGLQYSMLLSFLVGLSVLIPYVGAAIVTLPVAIVAYFQWGYNSDFLYVMVIYGVIHFLDGNLLVPLLFSGMVNLHPVAIITAVLVFGALWGIWGVFFAIPLATLIHAVINAWPRKADLNRAIRV</sequence>
<dbReference type="EMBL" id="JAYMYJ010000012">
    <property type="protein sequence ID" value="MEB4589651.1"/>
    <property type="molecule type" value="Genomic_DNA"/>
</dbReference>
<keyword evidence="6 8" id="KW-1133">Transmembrane helix</keyword>
<evidence type="ECO:0000256" key="2">
    <source>
        <dbReference type="ARBA" id="ARBA00009773"/>
    </source>
</evidence>
<evidence type="ECO:0000256" key="1">
    <source>
        <dbReference type="ARBA" id="ARBA00004651"/>
    </source>
</evidence>
<accession>A0ABU6CS49</accession>
<evidence type="ECO:0000256" key="8">
    <source>
        <dbReference type="SAM" id="Phobius"/>
    </source>
</evidence>
<comment type="subcellular location">
    <subcellularLocation>
        <location evidence="1">Cell membrane</location>
        <topology evidence="1">Multi-pass membrane protein</topology>
    </subcellularLocation>
</comment>
<keyword evidence="5 8" id="KW-0812">Transmembrane</keyword>
<name>A0ABU6CS49_9GAMM</name>
<evidence type="ECO:0000256" key="4">
    <source>
        <dbReference type="ARBA" id="ARBA00022475"/>
    </source>
</evidence>
<dbReference type="RefSeq" id="WP_324692841.1">
    <property type="nucleotide sequence ID" value="NZ_JAYMYJ010000012.1"/>
</dbReference>
<evidence type="ECO:0000256" key="7">
    <source>
        <dbReference type="ARBA" id="ARBA00023136"/>
    </source>
</evidence>
<comment type="caution">
    <text evidence="9">The sequence shown here is derived from an EMBL/GenBank/DDBJ whole genome shotgun (WGS) entry which is preliminary data.</text>
</comment>
<dbReference type="Pfam" id="PF01594">
    <property type="entry name" value="AI-2E_transport"/>
    <property type="match status" value="1"/>
</dbReference>
<feature type="transmembrane region" description="Helical" evidence="8">
    <location>
        <begin position="217"/>
        <end position="238"/>
    </location>
</feature>
<dbReference type="Proteomes" id="UP001308005">
    <property type="component" value="Unassembled WGS sequence"/>
</dbReference>
<dbReference type="PANTHER" id="PTHR21716">
    <property type="entry name" value="TRANSMEMBRANE PROTEIN"/>
    <property type="match status" value="1"/>
</dbReference>
<feature type="transmembrane region" description="Helical" evidence="8">
    <location>
        <begin position="159"/>
        <end position="177"/>
    </location>
</feature>
<organism evidence="9 10">
    <name type="scientific">Candidatus Thiothrix phosphatis</name>
    <dbReference type="NCBI Taxonomy" id="3112415"/>
    <lineage>
        <taxon>Bacteria</taxon>
        <taxon>Pseudomonadati</taxon>
        <taxon>Pseudomonadota</taxon>
        <taxon>Gammaproteobacteria</taxon>
        <taxon>Thiotrichales</taxon>
        <taxon>Thiotrichaceae</taxon>
        <taxon>Thiothrix</taxon>
    </lineage>
</organism>
<feature type="transmembrane region" description="Helical" evidence="8">
    <location>
        <begin position="20"/>
        <end position="52"/>
    </location>
</feature>
<gene>
    <name evidence="9" type="ORF">VSS37_01535</name>
</gene>
<feature type="transmembrane region" description="Helical" evidence="8">
    <location>
        <begin position="64"/>
        <end position="89"/>
    </location>
</feature>
<evidence type="ECO:0000313" key="10">
    <source>
        <dbReference type="Proteomes" id="UP001308005"/>
    </source>
</evidence>
<evidence type="ECO:0000313" key="9">
    <source>
        <dbReference type="EMBL" id="MEB4589651.1"/>
    </source>
</evidence>
<evidence type="ECO:0000256" key="3">
    <source>
        <dbReference type="ARBA" id="ARBA00022448"/>
    </source>
</evidence>
<keyword evidence="3" id="KW-0813">Transport</keyword>
<feature type="transmembrane region" description="Helical" evidence="8">
    <location>
        <begin position="277"/>
        <end position="301"/>
    </location>
</feature>
<reference evidence="10" key="1">
    <citation type="submission" date="2023-07" db="EMBL/GenBank/DDBJ databases">
        <title>The carbon used by Thiothrix.</title>
        <authorList>
            <person name="Chen L."/>
        </authorList>
    </citation>
    <scope>NUCLEOTIDE SEQUENCE [LARGE SCALE GENOMIC DNA]</scope>
</reference>
<keyword evidence="10" id="KW-1185">Reference proteome</keyword>
<dbReference type="InterPro" id="IPR002549">
    <property type="entry name" value="AI-2E-like"/>
</dbReference>
<feature type="transmembrane region" description="Helical" evidence="8">
    <location>
        <begin position="244"/>
        <end position="270"/>
    </location>
</feature>
<protein>
    <submittedName>
        <fullName evidence="9">AI-2E family transporter</fullName>
    </submittedName>
</protein>
<evidence type="ECO:0000256" key="6">
    <source>
        <dbReference type="ARBA" id="ARBA00022989"/>
    </source>
</evidence>
<keyword evidence="4" id="KW-1003">Cell membrane</keyword>
<evidence type="ECO:0000256" key="5">
    <source>
        <dbReference type="ARBA" id="ARBA00022692"/>
    </source>
</evidence>
<proteinExistence type="inferred from homology"/>
<dbReference type="PANTHER" id="PTHR21716:SF53">
    <property type="entry name" value="PERMEASE PERM-RELATED"/>
    <property type="match status" value="1"/>
</dbReference>
<comment type="similarity">
    <text evidence="2">Belongs to the autoinducer-2 exporter (AI-2E) (TC 2.A.86) family.</text>
</comment>
<feature type="transmembrane region" description="Helical" evidence="8">
    <location>
        <begin position="307"/>
        <end position="338"/>
    </location>
</feature>